<name>A0ABT7CJ06_9BACT</name>
<evidence type="ECO:0000313" key="2">
    <source>
        <dbReference type="Proteomes" id="UP001228581"/>
    </source>
</evidence>
<dbReference type="EMBL" id="JASJOT010000006">
    <property type="protein sequence ID" value="MDJ1493714.1"/>
    <property type="molecule type" value="Genomic_DNA"/>
</dbReference>
<protein>
    <submittedName>
        <fullName evidence="1">RteC domain-containing protein</fullName>
    </submittedName>
</protein>
<sequence>METLYEDLKENLAAIANEEQNILKQSEKCIAMVLDSITLLKKWIVEHPFTHTQEEIHFFKKIKPGFLSELFYYTSLFNIERNKPVGSTELQKIYLHKELDKISDFFDNNREFYQYYRLHATYLDEKYFLRENHEMYLTLDKFIYDSDPQFSTGYDYKVARILANEKLIIYLNKELIILDNSAMVESSKSNLHWTLSKTACIELLYALHSVGAFGTVDLKQIATYFENAFQVDLKNYYRTFLEIRIRKTGRSSFLDLLRDKLIQRMDEADENFY</sequence>
<gene>
    <name evidence="1" type="ORF">QNI19_12295</name>
</gene>
<comment type="caution">
    <text evidence="1">The sequence shown here is derived from an EMBL/GenBank/DDBJ whole genome shotgun (WGS) entry which is preliminary data.</text>
</comment>
<evidence type="ECO:0000313" key="1">
    <source>
        <dbReference type="EMBL" id="MDJ1493714.1"/>
    </source>
</evidence>
<reference evidence="1 2" key="1">
    <citation type="submission" date="2023-05" db="EMBL/GenBank/DDBJ databases">
        <authorList>
            <person name="Zhang X."/>
        </authorList>
    </citation>
    <scope>NUCLEOTIDE SEQUENCE [LARGE SCALE GENOMIC DNA]</scope>
    <source>
        <strain evidence="1 2">DM2B3-1</strain>
    </source>
</reference>
<accession>A0ABT7CJ06</accession>
<dbReference type="RefSeq" id="WP_313996207.1">
    <property type="nucleotide sequence ID" value="NZ_JASJOT010000006.1"/>
</dbReference>
<dbReference type="InterPro" id="IPR018534">
    <property type="entry name" value="Tet_reg_excision_RteC"/>
</dbReference>
<organism evidence="1 2">
    <name type="scientific">Xanthocytophaga flava</name>
    <dbReference type="NCBI Taxonomy" id="3048013"/>
    <lineage>
        <taxon>Bacteria</taxon>
        <taxon>Pseudomonadati</taxon>
        <taxon>Bacteroidota</taxon>
        <taxon>Cytophagia</taxon>
        <taxon>Cytophagales</taxon>
        <taxon>Rhodocytophagaceae</taxon>
        <taxon>Xanthocytophaga</taxon>
    </lineage>
</organism>
<dbReference type="Proteomes" id="UP001228581">
    <property type="component" value="Unassembled WGS sequence"/>
</dbReference>
<keyword evidence="2" id="KW-1185">Reference proteome</keyword>
<proteinExistence type="predicted"/>
<dbReference type="Pfam" id="PF09357">
    <property type="entry name" value="RteC"/>
    <property type="match status" value="1"/>
</dbReference>